<dbReference type="Proteomes" id="UP000830401">
    <property type="component" value="Chromosome"/>
</dbReference>
<protein>
    <recommendedName>
        <fullName evidence="3">Secreted protein</fullName>
    </recommendedName>
</protein>
<dbReference type="EMBL" id="CP095061">
    <property type="protein sequence ID" value="UOQ64878.1"/>
    <property type="molecule type" value="Genomic_DNA"/>
</dbReference>
<keyword evidence="2" id="KW-1185">Reference proteome</keyword>
<dbReference type="RefSeq" id="WP_245118888.1">
    <property type="nucleotide sequence ID" value="NZ_CP095061.1"/>
</dbReference>
<evidence type="ECO:0000313" key="2">
    <source>
        <dbReference type="Proteomes" id="UP000830401"/>
    </source>
</evidence>
<name>A0ABY4G227_9BACT</name>
<organism evidence="1 2">
    <name type="scientific">Hymenobacter volaticus</name>
    <dbReference type="NCBI Taxonomy" id="2932254"/>
    <lineage>
        <taxon>Bacteria</taxon>
        <taxon>Pseudomonadati</taxon>
        <taxon>Bacteroidota</taxon>
        <taxon>Cytophagia</taxon>
        <taxon>Cytophagales</taxon>
        <taxon>Hymenobacteraceae</taxon>
        <taxon>Hymenobacter</taxon>
    </lineage>
</organism>
<accession>A0ABY4G227</accession>
<sequence length="171" mass="19165">MAKPHIDMTAQIVLPIISLFFASTGQINDYAPNVNHHSTSEERVVQNMTFKVTAGSAAQIIIKSTSNIIKKLKIYKVIGSEKNEVYSYSSDDNPYATWNHLINRKDDVNYLVEVRLKKGKGDFDIIDMNKVWSNATFQIFSGGNKSVTTNDDGDIMIIVHNSEIVKAPKKD</sequence>
<gene>
    <name evidence="1" type="ORF">MUN86_15045</name>
</gene>
<evidence type="ECO:0008006" key="3">
    <source>
        <dbReference type="Google" id="ProtNLM"/>
    </source>
</evidence>
<reference evidence="1" key="1">
    <citation type="submission" date="2022-04" db="EMBL/GenBank/DDBJ databases">
        <title>Hymenobacter sp. isolated from the air.</title>
        <authorList>
            <person name="Won M."/>
            <person name="Lee C.-M."/>
            <person name="Woen H.-Y."/>
            <person name="Kwon S.-W."/>
        </authorList>
    </citation>
    <scope>NUCLEOTIDE SEQUENCE</scope>
    <source>
        <strain evidence="1">5420S-77</strain>
    </source>
</reference>
<evidence type="ECO:0000313" key="1">
    <source>
        <dbReference type="EMBL" id="UOQ64878.1"/>
    </source>
</evidence>
<proteinExistence type="predicted"/>